<reference evidence="1" key="2">
    <citation type="journal article" date="2015" name="Fish Shellfish Immunol.">
        <title>Early steps in the European eel (Anguilla anguilla)-Vibrio vulnificus interaction in the gills: Role of the RtxA13 toxin.</title>
        <authorList>
            <person name="Callol A."/>
            <person name="Pajuelo D."/>
            <person name="Ebbesson L."/>
            <person name="Teles M."/>
            <person name="MacKenzie S."/>
            <person name="Amaro C."/>
        </authorList>
    </citation>
    <scope>NUCLEOTIDE SEQUENCE</scope>
</reference>
<name>A0A0E9UQ14_ANGAN</name>
<protein>
    <submittedName>
        <fullName evidence="1">Uncharacterized protein</fullName>
    </submittedName>
</protein>
<evidence type="ECO:0000313" key="1">
    <source>
        <dbReference type="EMBL" id="JAH67897.1"/>
    </source>
</evidence>
<proteinExistence type="predicted"/>
<accession>A0A0E9UQ14</accession>
<dbReference type="EMBL" id="GBXM01049073">
    <property type="protein sequence ID" value="JAH59504.1"/>
    <property type="molecule type" value="Transcribed_RNA"/>
</dbReference>
<sequence>MEKEYRHYRAGLRQSSQ</sequence>
<dbReference type="AlphaFoldDB" id="A0A0E9UQ14"/>
<reference evidence="1" key="1">
    <citation type="submission" date="2014-11" db="EMBL/GenBank/DDBJ databases">
        <authorList>
            <person name="Amaro Gonzalez C."/>
        </authorList>
    </citation>
    <scope>NUCLEOTIDE SEQUENCE</scope>
</reference>
<dbReference type="EMBL" id="GBXM01040680">
    <property type="protein sequence ID" value="JAH67897.1"/>
    <property type="molecule type" value="Transcribed_RNA"/>
</dbReference>
<organism evidence="1">
    <name type="scientific">Anguilla anguilla</name>
    <name type="common">European freshwater eel</name>
    <name type="synonym">Muraena anguilla</name>
    <dbReference type="NCBI Taxonomy" id="7936"/>
    <lineage>
        <taxon>Eukaryota</taxon>
        <taxon>Metazoa</taxon>
        <taxon>Chordata</taxon>
        <taxon>Craniata</taxon>
        <taxon>Vertebrata</taxon>
        <taxon>Euteleostomi</taxon>
        <taxon>Actinopterygii</taxon>
        <taxon>Neopterygii</taxon>
        <taxon>Teleostei</taxon>
        <taxon>Anguilliformes</taxon>
        <taxon>Anguillidae</taxon>
        <taxon>Anguilla</taxon>
    </lineage>
</organism>